<dbReference type="AlphaFoldDB" id="A0AAV7N7Y4"/>
<evidence type="ECO:0000256" key="1">
    <source>
        <dbReference type="SAM" id="MobiDB-lite"/>
    </source>
</evidence>
<reference evidence="2" key="1">
    <citation type="journal article" date="2022" name="bioRxiv">
        <title>Sequencing and chromosome-scale assembly of the giantPleurodeles waltlgenome.</title>
        <authorList>
            <person name="Brown T."/>
            <person name="Elewa A."/>
            <person name="Iarovenko S."/>
            <person name="Subramanian E."/>
            <person name="Araus A.J."/>
            <person name="Petzold A."/>
            <person name="Susuki M."/>
            <person name="Suzuki K.-i.T."/>
            <person name="Hayashi T."/>
            <person name="Toyoda A."/>
            <person name="Oliveira C."/>
            <person name="Osipova E."/>
            <person name="Leigh N.D."/>
            <person name="Simon A."/>
            <person name="Yun M.H."/>
        </authorList>
    </citation>
    <scope>NUCLEOTIDE SEQUENCE</scope>
    <source>
        <strain evidence="2">20211129_DDA</strain>
        <tissue evidence="2">Liver</tissue>
    </source>
</reference>
<dbReference type="Proteomes" id="UP001066276">
    <property type="component" value="Chromosome 8"/>
</dbReference>
<proteinExistence type="predicted"/>
<organism evidence="2 3">
    <name type="scientific">Pleurodeles waltl</name>
    <name type="common">Iberian ribbed newt</name>
    <dbReference type="NCBI Taxonomy" id="8319"/>
    <lineage>
        <taxon>Eukaryota</taxon>
        <taxon>Metazoa</taxon>
        <taxon>Chordata</taxon>
        <taxon>Craniata</taxon>
        <taxon>Vertebrata</taxon>
        <taxon>Euteleostomi</taxon>
        <taxon>Amphibia</taxon>
        <taxon>Batrachia</taxon>
        <taxon>Caudata</taxon>
        <taxon>Salamandroidea</taxon>
        <taxon>Salamandridae</taxon>
        <taxon>Pleurodelinae</taxon>
        <taxon>Pleurodeles</taxon>
    </lineage>
</organism>
<gene>
    <name evidence="2" type="ORF">NDU88_000435</name>
</gene>
<sequence>MRETGAPRLSAPWLPFPGQRGQRQHQRRKTSLPASSSGSSSSRGGRILCLCGDPLRPGTEIFPLPGLCGGAPGYFLQRQAGAPPPMSSEKRRFLNT</sequence>
<comment type="caution">
    <text evidence="2">The sequence shown here is derived from an EMBL/GenBank/DDBJ whole genome shotgun (WGS) entry which is preliminary data.</text>
</comment>
<evidence type="ECO:0000313" key="3">
    <source>
        <dbReference type="Proteomes" id="UP001066276"/>
    </source>
</evidence>
<evidence type="ECO:0000313" key="2">
    <source>
        <dbReference type="EMBL" id="KAJ1112167.1"/>
    </source>
</evidence>
<feature type="region of interest" description="Disordered" evidence="1">
    <location>
        <begin position="1"/>
        <end position="45"/>
    </location>
</feature>
<keyword evidence="3" id="KW-1185">Reference proteome</keyword>
<name>A0AAV7N7Y4_PLEWA</name>
<accession>A0AAV7N7Y4</accession>
<feature type="compositionally biased region" description="Low complexity" evidence="1">
    <location>
        <begin position="35"/>
        <end position="45"/>
    </location>
</feature>
<dbReference type="EMBL" id="JANPWB010000012">
    <property type="protein sequence ID" value="KAJ1112167.1"/>
    <property type="molecule type" value="Genomic_DNA"/>
</dbReference>
<protein>
    <submittedName>
        <fullName evidence="2">Uncharacterized protein</fullName>
    </submittedName>
</protein>